<dbReference type="EMBL" id="GEDV01000639">
    <property type="protein sequence ID" value="JAP87918.1"/>
    <property type="molecule type" value="Transcribed_RNA"/>
</dbReference>
<feature type="non-terminal residue" evidence="1">
    <location>
        <position position="1"/>
    </location>
</feature>
<evidence type="ECO:0000313" key="1">
    <source>
        <dbReference type="EMBL" id="JAP87918.1"/>
    </source>
</evidence>
<dbReference type="AlphaFoldDB" id="A0A131ZAC7"/>
<name>A0A131ZAC7_RHIAP</name>
<protein>
    <submittedName>
        <fullName evidence="1">Lipocalin</fullName>
    </submittedName>
</protein>
<proteinExistence type="predicted"/>
<accession>A0A131ZAC7</accession>
<reference evidence="1" key="1">
    <citation type="journal article" date="2016" name="Ticks Tick Borne Dis.">
        <title>De novo assembly and annotation of the salivary gland transcriptome of Rhipicephalus appendiculatus male and female ticks during blood feeding.</title>
        <authorList>
            <person name="de Castro M.H."/>
            <person name="de Klerk D."/>
            <person name="Pienaar R."/>
            <person name="Latif A.A."/>
            <person name="Rees D.J."/>
            <person name="Mans B.J."/>
        </authorList>
    </citation>
    <scope>NUCLEOTIDE SEQUENCE</scope>
    <source>
        <tissue evidence="1">Salivary glands</tissue>
    </source>
</reference>
<sequence length="94" mass="10611">FELRVKNSSINVANSTECFNPYQDMVRKQAKLKYQEACQDTLIGMNNIVPGGSPDSGAIGSGLVLYNRHIFIPHPDFFFHPLHMPAMFLPSWLT</sequence>
<organism evidence="1">
    <name type="scientific">Rhipicephalus appendiculatus</name>
    <name type="common">Brown ear tick</name>
    <dbReference type="NCBI Taxonomy" id="34631"/>
    <lineage>
        <taxon>Eukaryota</taxon>
        <taxon>Metazoa</taxon>
        <taxon>Ecdysozoa</taxon>
        <taxon>Arthropoda</taxon>
        <taxon>Chelicerata</taxon>
        <taxon>Arachnida</taxon>
        <taxon>Acari</taxon>
        <taxon>Parasitiformes</taxon>
        <taxon>Ixodida</taxon>
        <taxon>Ixodoidea</taxon>
        <taxon>Ixodidae</taxon>
        <taxon>Rhipicephalinae</taxon>
        <taxon>Rhipicephalus</taxon>
        <taxon>Rhipicephalus</taxon>
    </lineage>
</organism>